<reference evidence="2 3" key="1">
    <citation type="submission" date="2018-11" db="EMBL/GenBank/DDBJ databases">
        <title>Genome sequence of strain 7197.</title>
        <authorList>
            <person name="Gao J."/>
            <person name="Sun J."/>
        </authorList>
    </citation>
    <scope>NUCLEOTIDE SEQUENCE [LARGE SCALE GENOMIC DNA]</scope>
    <source>
        <strain evidence="2 3">7197</strain>
    </source>
</reference>
<dbReference type="RefSeq" id="WP_124695235.1">
    <property type="nucleotide sequence ID" value="NZ_JBHUFE010000037.1"/>
</dbReference>
<dbReference type="InterPro" id="IPR028985">
    <property type="entry name" value="Bacillus_phage_prot-like"/>
</dbReference>
<accession>A0A3N9Q2T0</accession>
<evidence type="ECO:0000259" key="1">
    <source>
        <dbReference type="Pfam" id="PF18066"/>
    </source>
</evidence>
<sequence>MTLTREEILAMEPGRELDELICNQIFELEMVAHVHYSTDISAAWEVVGKLDYEVTVKKYEAMSGYRYWARVNGADPNRFDEKIANCKTAPEAICKAALLAVLNL</sequence>
<comment type="caution">
    <text evidence="2">The sequence shown here is derived from an EMBL/GenBank/DDBJ whole genome shotgun (WGS) entry which is preliminary data.</text>
</comment>
<dbReference type="OrthoDB" id="2661128at2"/>
<feature type="domain" description="Phage ABA sandwich" evidence="1">
    <location>
        <begin position="31"/>
        <end position="98"/>
    </location>
</feature>
<dbReference type="SUPFAM" id="SSF111074">
    <property type="entry name" value="Bacillus phage protein"/>
    <property type="match status" value="1"/>
</dbReference>
<organism evidence="2 3">
    <name type="scientific">Paenibacillus rhizophilus</name>
    <dbReference type="NCBI Taxonomy" id="1850366"/>
    <lineage>
        <taxon>Bacteria</taxon>
        <taxon>Bacillati</taxon>
        <taxon>Bacillota</taxon>
        <taxon>Bacilli</taxon>
        <taxon>Bacillales</taxon>
        <taxon>Paenibacillaceae</taxon>
        <taxon>Paenibacillus</taxon>
    </lineage>
</organism>
<dbReference type="Proteomes" id="UP000282529">
    <property type="component" value="Unassembled WGS sequence"/>
</dbReference>
<gene>
    <name evidence="2" type="ORF">EH198_09105</name>
</gene>
<dbReference type="Pfam" id="PF18066">
    <property type="entry name" value="Phage_ABA_S"/>
    <property type="match status" value="1"/>
</dbReference>
<dbReference type="EMBL" id="RQPI01000004">
    <property type="protein sequence ID" value="RQW11826.1"/>
    <property type="molecule type" value="Genomic_DNA"/>
</dbReference>
<dbReference type="AlphaFoldDB" id="A0A3N9Q2T0"/>
<keyword evidence="3" id="KW-1185">Reference proteome</keyword>
<dbReference type="InterPro" id="IPR041270">
    <property type="entry name" value="Phage_ABA_S"/>
</dbReference>
<proteinExistence type="predicted"/>
<name>A0A3N9Q2T0_9BACL</name>
<evidence type="ECO:0000313" key="2">
    <source>
        <dbReference type="EMBL" id="RQW11826.1"/>
    </source>
</evidence>
<evidence type="ECO:0000313" key="3">
    <source>
        <dbReference type="Proteomes" id="UP000282529"/>
    </source>
</evidence>
<protein>
    <recommendedName>
        <fullName evidence="1">Phage ABA sandwich domain-containing protein</fullName>
    </recommendedName>
</protein>
<dbReference type="Gene3D" id="3.30.2120.10">
    <property type="entry name" value="Bacillus phage protein-like"/>
    <property type="match status" value="1"/>
</dbReference>